<keyword evidence="3" id="KW-0731">Sigma factor</keyword>
<dbReference type="RefSeq" id="WP_345690993.1">
    <property type="nucleotide sequence ID" value="NZ_BAABIT010000001.1"/>
</dbReference>
<evidence type="ECO:0000256" key="1">
    <source>
        <dbReference type="ARBA" id="ARBA00010641"/>
    </source>
</evidence>
<dbReference type="InterPro" id="IPR014284">
    <property type="entry name" value="RNA_pol_sigma-70_dom"/>
</dbReference>
<dbReference type="InterPro" id="IPR007627">
    <property type="entry name" value="RNA_pol_sigma70_r2"/>
</dbReference>
<dbReference type="Pfam" id="PF08281">
    <property type="entry name" value="Sigma70_r4_2"/>
    <property type="match status" value="1"/>
</dbReference>
<protein>
    <submittedName>
        <fullName evidence="9">RNA polymerase sigma factor</fullName>
    </submittedName>
</protein>
<feature type="domain" description="RNA polymerase sigma-70 region 2" evidence="7">
    <location>
        <begin position="84"/>
        <end position="151"/>
    </location>
</feature>
<dbReference type="NCBIfam" id="TIGR02983">
    <property type="entry name" value="SigE-fam_strep"/>
    <property type="match status" value="1"/>
</dbReference>
<dbReference type="PANTHER" id="PTHR43133">
    <property type="entry name" value="RNA POLYMERASE ECF-TYPE SIGMA FACTO"/>
    <property type="match status" value="1"/>
</dbReference>
<organism evidence="9 10">
    <name type="scientific">Streptomyces coeruleoprunus</name>
    <dbReference type="NCBI Taxonomy" id="285563"/>
    <lineage>
        <taxon>Bacteria</taxon>
        <taxon>Bacillati</taxon>
        <taxon>Actinomycetota</taxon>
        <taxon>Actinomycetes</taxon>
        <taxon>Kitasatosporales</taxon>
        <taxon>Streptomycetaceae</taxon>
        <taxon>Streptomyces</taxon>
    </lineage>
</organism>
<evidence type="ECO:0000313" key="9">
    <source>
        <dbReference type="EMBL" id="MFC5025056.1"/>
    </source>
</evidence>
<dbReference type="EMBL" id="JBHSJD010000017">
    <property type="protein sequence ID" value="MFC5025056.1"/>
    <property type="molecule type" value="Genomic_DNA"/>
</dbReference>
<keyword evidence="2" id="KW-0805">Transcription regulation</keyword>
<dbReference type="PANTHER" id="PTHR43133:SF50">
    <property type="entry name" value="ECF RNA POLYMERASE SIGMA FACTOR SIGM"/>
    <property type="match status" value="1"/>
</dbReference>
<dbReference type="Gene3D" id="1.10.10.10">
    <property type="entry name" value="Winged helix-like DNA-binding domain superfamily/Winged helix DNA-binding domain"/>
    <property type="match status" value="1"/>
</dbReference>
<dbReference type="InterPro" id="IPR013324">
    <property type="entry name" value="RNA_pol_sigma_r3/r4-like"/>
</dbReference>
<sequence>MTLTLALPAPAVAGRPAWPARLLRRLLGAEPADGAPEPVRPRFRLLPGGRARARSGPWTGREPDREPGPEPEPVPAARPTVTDLYHSHRLQMVRLALLLVDDRSSAEDVVQDAFVALYKRHGERLDDVDNALGYLRTSVVNTARSVLRRRKTAREYVPPHEADAPSAEDHALLGDEHRRVLEALRGLTDRQREVLVLRYWSELTEAQIAETLGLSRGAVKSTASRALDALERVLRAQDR</sequence>
<dbReference type="Proteomes" id="UP001595829">
    <property type="component" value="Unassembled WGS sequence"/>
</dbReference>
<name>A0ABV9XKY8_9ACTN</name>
<dbReference type="InterPro" id="IPR013249">
    <property type="entry name" value="RNA_pol_sigma70_r4_t2"/>
</dbReference>
<feature type="region of interest" description="Disordered" evidence="6">
    <location>
        <begin position="31"/>
        <end position="78"/>
    </location>
</feature>
<comment type="caution">
    <text evidence="9">The sequence shown here is derived from an EMBL/GenBank/DDBJ whole genome shotgun (WGS) entry which is preliminary data.</text>
</comment>
<keyword evidence="4" id="KW-0238">DNA-binding</keyword>
<evidence type="ECO:0000256" key="3">
    <source>
        <dbReference type="ARBA" id="ARBA00023082"/>
    </source>
</evidence>
<dbReference type="InterPro" id="IPR013325">
    <property type="entry name" value="RNA_pol_sigma_r2"/>
</dbReference>
<evidence type="ECO:0000256" key="5">
    <source>
        <dbReference type="ARBA" id="ARBA00023163"/>
    </source>
</evidence>
<dbReference type="Gene3D" id="1.10.1740.10">
    <property type="match status" value="1"/>
</dbReference>
<dbReference type="CDD" id="cd06171">
    <property type="entry name" value="Sigma70_r4"/>
    <property type="match status" value="1"/>
</dbReference>
<keyword evidence="5" id="KW-0804">Transcription</keyword>
<dbReference type="InterPro" id="IPR014325">
    <property type="entry name" value="RNA_pol_sigma-E_actinobac"/>
</dbReference>
<dbReference type="InterPro" id="IPR036388">
    <property type="entry name" value="WH-like_DNA-bd_sf"/>
</dbReference>
<evidence type="ECO:0000313" key="10">
    <source>
        <dbReference type="Proteomes" id="UP001595829"/>
    </source>
</evidence>
<dbReference type="SUPFAM" id="SSF88659">
    <property type="entry name" value="Sigma3 and sigma4 domains of RNA polymerase sigma factors"/>
    <property type="match status" value="1"/>
</dbReference>
<proteinExistence type="inferred from homology"/>
<evidence type="ECO:0000256" key="2">
    <source>
        <dbReference type="ARBA" id="ARBA00023015"/>
    </source>
</evidence>
<evidence type="ECO:0000259" key="7">
    <source>
        <dbReference type="Pfam" id="PF04542"/>
    </source>
</evidence>
<reference evidence="10" key="1">
    <citation type="journal article" date="2019" name="Int. J. Syst. Evol. Microbiol.">
        <title>The Global Catalogue of Microorganisms (GCM) 10K type strain sequencing project: providing services to taxonomists for standard genome sequencing and annotation.</title>
        <authorList>
            <consortium name="The Broad Institute Genomics Platform"/>
            <consortium name="The Broad Institute Genome Sequencing Center for Infectious Disease"/>
            <person name="Wu L."/>
            <person name="Ma J."/>
        </authorList>
    </citation>
    <scope>NUCLEOTIDE SEQUENCE [LARGE SCALE GENOMIC DNA]</scope>
    <source>
        <strain evidence="10">CGMCC 4.1648</strain>
    </source>
</reference>
<dbReference type="Pfam" id="PF04542">
    <property type="entry name" value="Sigma70_r2"/>
    <property type="match status" value="1"/>
</dbReference>
<evidence type="ECO:0000259" key="8">
    <source>
        <dbReference type="Pfam" id="PF08281"/>
    </source>
</evidence>
<keyword evidence="10" id="KW-1185">Reference proteome</keyword>
<dbReference type="InterPro" id="IPR039425">
    <property type="entry name" value="RNA_pol_sigma-70-like"/>
</dbReference>
<comment type="similarity">
    <text evidence="1">Belongs to the sigma-70 factor family. ECF subfamily.</text>
</comment>
<feature type="domain" description="RNA polymerase sigma factor 70 region 4 type 2" evidence="8">
    <location>
        <begin position="178"/>
        <end position="230"/>
    </location>
</feature>
<gene>
    <name evidence="9" type="ORF">ACFPM3_23295</name>
</gene>
<accession>A0ABV9XKY8</accession>
<dbReference type="SUPFAM" id="SSF88946">
    <property type="entry name" value="Sigma2 domain of RNA polymerase sigma factors"/>
    <property type="match status" value="1"/>
</dbReference>
<evidence type="ECO:0000256" key="6">
    <source>
        <dbReference type="SAM" id="MobiDB-lite"/>
    </source>
</evidence>
<dbReference type="NCBIfam" id="TIGR02937">
    <property type="entry name" value="sigma70-ECF"/>
    <property type="match status" value="1"/>
</dbReference>
<evidence type="ECO:0000256" key="4">
    <source>
        <dbReference type="ARBA" id="ARBA00023125"/>
    </source>
</evidence>